<keyword evidence="11" id="KW-0539">Nucleus</keyword>
<evidence type="ECO:0000259" key="14">
    <source>
        <dbReference type="PROSITE" id="PS50157"/>
    </source>
</evidence>
<evidence type="ECO:0000256" key="7">
    <source>
        <dbReference type="ARBA" id="ARBA00022771"/>
    </source>
</evidence>
<feature type="domain" description="C2H2-type" evidence="14">
    <location>
        <begin position="374"/>
        <end position="402"/>
    </location>
</feature>
<evidence type="ECO:0000256" key="6">
    <source>
        <dbReference type="ARBA" id="ARBA00022737"/>
    </source>
</evidence>
<dbReference type="AlphaFoldDB" id="A0A8B7Y1I3"/>
<dbReference type="GeneID" id="110976954"/>
<keyword evidence="10" id="KW-0804">Transcription</keyword>
<dbReference type="SMART" id="SM00355">
    <property type="entry name" value="ZnF_C2H2"/>
    <property type="match status" value="3"/>
</dbReference>
<feature type="region of interest" description="Disordered" evidence="13">
    <location>
        <begin position="101"/>
        <end position="121"/>
    </location>
</feature>
<dbReference type="InterPro" id="IPR050331">
    <property type="entry name" value="Zinc_finger"/>
</dbReference>
<evidence type="ECO:0000259" key="16">
    <source>
        <dbReference type="PROSITE" id="PS50806"/>
    </source>
</evidence>
<proteinExistence type="predicted"/>
<feature type="region of interest" description="Disordered" evidence="13">
    <location>
        <begin position="135"/>
        <end position="185"/>
    </location>
</feature>
<keyword evidence="9" id="KW-0805">Transcription regulation</keyword>
<comment type="subcellular location">
    <subcellularLocation>
        <location evidence="1">Nucleus</location>
    </subcellularLocation>
</comment>
<evidence type="ECO:0000256" key="5">
    <source>
        <dbReference type="ARBA" id="ARBA00022723"/>
    </source>
</evidence>
<dbReference type="PROSITE" id="PS50280">
    <property type="entry name" value="SET"/>
    <property type="match status" value="1"/>
</dbReference>
<dbReference type="Gene3D" id="3.30.160.60">
    <property type="entry name" value="Classic Zinc Finger"/>
    <property type="match status" value="1"/>
</dbReference>
<dbReference type="PROSITE" id="PS50157">
    <property type="entry name" value="ZINC_FINGER_C2H2_2"/>
    <property type="match status" value="2"/>
</dbReference>
<dbReference type="SUPFAM" id="SSF82199">
    <property type="entry name" value="SET domain"/>
    <property type="match status" value="1"/>
</dbReference>
<evidence type="ECO:0000256" key="4">
    <source>
        <dbReference type="ARBA" id="ARBA00022691"/>
    </source>
</evidence>
<keyword evidence="4" id="KW-0949">S-adenosyl-L-methionine</keyword>
<accession>A0A8B7Y1I3</accession>
<dbReference type="OrthoDB" id="9439903at2759"/>
<dbReference type="GO" id="GO:0006355">
    <property type="term" value="P:regulation of DNA-templated transcription"/>
    <property type="evidence" value="ECO:0007669"/>
    <property type="project" value="InterPro"/>
</dbReference>
<evidence type="ECO:0000313" key="17">
    <source>
        <dbReference type="Proteomes" id="UP000694845"/>
    </source>
</evidence>
<evidence type="ECO:0000256" key="3">
    <source>
        <dbReference type="ARBA" id="ARBA00022679"/>
    </source>
</evidence>
<dbReference type="OMA" id="MKCITIN"/>
<dbReference type="SMART" id="SM00317">
    <property type="entry name" value="SET"/>
    <property type="match status" value="1"/>
</dbReference>
<evidence type="ECO:0000256" key="8">
    <source>
        <dbReference type="ARBA" id="ARBA00022833"/>
    </source>
</evidence>
<dbReference type="GO" id="GO:0032259">
    <property type="term" value="P:methylation"/>
    <property type="evidence" value="ECO:0007669"/>
    <property type="project" value="UniProtKB-KW"/>
</dbReference>
<dbReference type="Pfam" id="PF21549">
    <property type="entry name" value="PRDM2_PR"/>
    <property type="match status" value="1"/>
</dbReference>
<dbReference type="Pfam" id="PF00096">
    <property type="entry name" value="zf-C2H2"/>
    <property type="match status" value="1"/>
</dbReference>
<dbReference type="PROSITE" id="PS00028">
    <property type="entry name" value="ZINC_FINGER_C2H2_1"/>
    <property type="match status" value="2"/>
</dbReference>
<reference evidence="18" key="1">
    <citation type="submission" date="2025-08" db="UniProtKB">
        <authorList>
            <consortium name="RefSeq"/>
        </authorList>
    </citation>
    <scope>IDENTIFICATION</scope>
</reference>
<dbReference type="InterPro" id="IPR001214">
    <property type="entry name" value="SET_dom"/>
</dbReference>
<dbReference type="InterPro" id="IPR036236">
    <property type="entry name" value="Znf_C2H2_sf"/>
</dbReference>
<dbReference type="InterPro" id="IPR013087">
    <property type="entry name" value="Znf_C2H2_type"/>
</dbReference>
<dbReference type="GO" id="GO:0042054">
    <property type="term" value="F:histone methyltransferase activity"/>
    <property type="evidence" value="ECO:0007669"/>
    <property type="project" value="InterPro"/>
</dbReference>
<keyword evidence="3" id="KW-0808">Transferase</keyword>
<dbReference type="PANTHER" id="PTHR16515">
    <property type="entry name" value="PR DOMAIN ZINC FINGER PROTEIN"/>
    <property type="match status" value="1"/>
</dbReference>
<keyword evidence="17" id="KW-1185">Reference proteome</keyword>
<evidence type="ECO:0000256" key="11">
    <source>
        <dbReference type="ARBA" id="ARBA00023242"/>
    </source>
</evidence>
<keyword evidence="5" id="KW-0479">Metal-binding</keyword>
<dbReference type="Gene3D" id="2.170.270.10">
    <property type="entry name" value="SET domain"/>
    <property type="match status" value="1"/>
</dbReference>
<evidence type="ECO:0000256" key="9">
    <source>
        <dbReference type="ARBA" id="ARBA00023015"/>
    </source>
</evidence>
<dbReference type="CDD" id="cd19193">
    <property type="entry name" value="PR-SET_PRDM7_9"/>
    <property type="match status" value="1"/>
</dbReference>
<evidence type="ECO:0000256" key="12">
    <source>
        <dbReference type="PROSITE-ProRule" id="PRU00042"/>
    </source>
</evidence>
<dbReference type="GO" id="GO:0008270">
    <property type="term" value="F:zinc ion binding"/>
    <property type="evidence" value="ECO:0007669"/>
    <property type="project" value="UniProtKB-KW"/>
</dbReference>
<protein>
    <submittedName>
        <fullName evidence="18">Histone-lysine N-methyltransferase PRDM9-like</fullName>
    </submittedName>
</protein>
<evidence type="ECO:0000256" key="2">
    <source>
        <dbReference type="ARBA" id="ARBA00022603"/>
    </source>
</evidence>
<dbReference type="Proteomes" id="UP000694845">
    <property type="component" value="Unplaced"/>
</dbReference>
<dbReference type="RefSeq" id="XP_022086382.1">
    <property type="nucleotide sequence ID" value="XM_022230690.1"/>
</dbReference>
<dbReference type="InterPro" id="IPR044417">
    <property type="entry name" value="PRDM7_9_PR-SET"/>
</dbReference>
<keyword evidence="8" id="KW-0862">Zinc</keyword>
<feature type="region of interest" description="Disordered" evidence="13">
    <location>
        <begin position="58"/>
        <end position="82"/>
    </location>
</feature>
<name>A0A8B7Y1I3_ACAPL</name>
<dbReference type="PROSITE" id="PS50806">
    <property type="entry name" value="KRAB_RELATED"/>
    <property type="match status" value="1"/>
</dbReference>
<dbReference type="KEGG" id="aplc:110976954"/>
<feature type="domain" description="C2H2-type" evidence="14">
    <location>
        <begin position="472"/>
        <end position="500"/>
    </location>
</feature>
<evidence type="ECO:0000259" key="15">
    <source>
        <dbReference type="PROSITE" id="PS50280"/>
    </source>
</evidence>
<dbReference type="InterPro" id="IPR003655">
    <property type="entry name" value="aKRAB"/>
</dbReference>
<dbReference type="InterPro" id="IPR046341">
    <property type="entry name" value="SET_dom_sf"/>
</dbReference>
<evidence type="ECO:0000256" key="13">
    <source>
        <dbReference type="SAM" id="MobiDB-lite"/>
    </source>
</evidence>
<feature type="domain" description="KRAB-related" evidence="16">
    <location>
        <begin position="4"/>
        <end position="73"/>
    </location>
</feature>
<keyword evidence="6" id="KW-0677">Repeat</keyword>
<dbReference type="SUPFAM" id="SSF57667">
    <property type="entry name" value="beta-beta-alpha zinc fingers"/>
    <property type="match status" value="1"/>
</dbReference>
<gene>
    <name evidence="18" type="primary">LOC110976954</name>
</gene>
<evidence type="ECO:0000256" key="1">
    <source>
        <dbReference type="ARBA" id="ARBA00004123"/>
    </source>
</evidence>
<feature type="domain" description="SET" evidence="15">
    <location>
        <begin position="235"/>
        <end position="348"/>
    </location>
</feature>
<dbReference type="GO" id="GO:0005634">
    <property type="term" value="C:nucleus"/>
    <property type="evidence" value="ECO:0007669"/>
    <property type="project" value="UniProtKB-SubCell"/>
</dbReference>
<organism evidence="17 18">
    <name type="scientific">Acanthaster planci</name>
    <name type="common">Crown-of-thorns starfish</name>
    <dbReference type="NCBI Taxonomy" id="133434"/>
    <lineage>
        <taxon>Eukaryota</taxon>
        <taxon>Metazoa</taxon>
        <taxon>Echinodermata</taxon>
        <taxon>Eleutherozoa</taxon>
        <taxon>Asterozoa</taxon>
        <taxon>Asteroidea</taxon>
        <taxon>Valvatacea</taxon>
        <taxon>Valvatida</taxon>
        <taxon>Acanthasteridae</taxon>
        <taxon>Acanthaster</taxon>
    </lineage>
</organism>
<dbReference type="PANTHER" id="PTHR16515:SF49">
    <property type="entry name" value="GASTRULA ZINC FINGER PROTEIN XLCGF49.1-LIKE-RELATED"/>
    <property type="match status" value="1"/>
</dbReference>
<keyword evidence="7 12" id="KW-0863">Zinc-finger</keyword>
<evidence type="ECO:0000313" key="18">
    <source>
        <dbReference type="RefSeq" id="XP_022086382.1"/>
    </source>
</evidence>
<sequence length="585" mass="66565">MAVSKKKTEDDIEPFFTAAQYKELSEYEKLRLRNIKENYDMMTEIGLKVPMPEFMNGPFRKRKPKYVDSSDSDEEWTPGGLPLCRKKRAFSVPVKKQKKLGSIFEKSKGPSSKAPKQRDDEDTFDYLGRVTINDDGDLIPVENPQSDLTPPELKKKSSQKTGLDRSKQPQRRYPQRVGATKSYKELDGPSDDSYVYCEDCHELYEKDCPQHPLTIIGDSLVPKGCREHAKQSLPQGLVVKEAGIENAGLGVWAEKSFPKGVRFGPYGGEIVGEDVGQDSGYAWEVFGHSGKSHYVDGKNPNKGNWMRYVNCACSEAEQNLIAYQYCGQIYYRSFKPIHPGQELLVFYGEEYATELGIVMTTADDVQNEKNKERHPCPKCSKIFTDYKFLAAHIRHSHQSSKEWYDYLKQQKIKVSTFNVNACNIKVASQMNHSLSGKKKWLRKRTFQQKSSVDFKPTVSAVPSAAAKCRRNYVCRLCGVFFSTDVSLTEHNQTAHHDQVATHLSKTCQEVANKKRTNIKEKTKKSTCSESMKSYVDGENGKMLHTCSQCDKSFKWSRALEDRHFDKSSTQRGALMKCITINSSQY</sequence>
<evidence type="ECO:0000256" key="10">
    <source>
        <dbReference type="ARBA" id="ARBA00023163"/>
    </source>
</evidence>
<keyword evidence="2" id="KW-0489">Methyltransferase</keyword>